<evidence type="ECO:0000256" key="9">
    <source>
        <dbReference type="RuleBase" id="RU363032"/>
    </source>
</evidence>
<dbReference type="CDD" id="cd06261">
    <property type="entry name" value="TM_PBP2"/>
    <property type="match status" value="1"/>
</dbReference>
<dbReference type="InterPro" id="IPR043429">
    <property type="entry name" value="ArtM/GltK/GlnP/TcyL/YhdX-like"/>
</dbReference>
<dbReference type="PANTHER" id="PTHR30614">
    <property type="entry name" value="MEMBRANE COMPONENT OF AMINO ACID ABC TRANSPORTER"/>
    <property type="match status" value="1"/>
</dbReference>
<dbReference type="NCBIfam" id="TIGR01726">
    <property type="entry name" value="HEQRo_perm_3TM"/>
    <property type="match status" value="1"/>
</dbReference>
<evidence type="ECO:0000313" key="11">
    <source>
        <dbReference type="EMBL" id="MBB6357311.1"/>
    </source>
</evidence>
<feature type="transmembrane region" description="Helical" evidence="9">
    <location>
        <begin position="195"/>
        <end position="213"/>
    </location>
</feature>
<evidence type="ECO:0000256" key="8">
    <source>
        <dbReference type="ARBA" id="ARBA00023136"/>
    </source>
</evidence>
<dbReference type="Pfam" id="PF00528">
    <property type="entry name" value="BPD_transp_1"/>
    <property type="match status" value="1"/>
</dbReference>
<dbReference type="PANTHER" id="PTHR30614:SF0">
    <property type="entry name" value="L-CYSTINE TRANSPORT SYSTEM PERMEASE PROTEIN TCYL"/>
    <property type="match status" value="1"/>
</dbReference>
<keyword evidence="4" id="KW-1003">Cell membrane</keyword>
<feature type="transmembrane region" description="Helical" evidence="9">
    <location>
        <begin position="20"/>
        <end position="47"/>
    </location>
</feature>
<evidence type="ECO:0000256" key="3">
    <source>
        <dbReference type="ARBA" id="ARBA00022448"/>
    </source>
</evidence>
<dbReference type="SUPFAM" id="SSF161098">
    <property type="entry name" value="MetI-like"/>
    <property type="match status" value="1"/>
</dbReference>
<dbReference type="PROSITE" id="PS50928">
    <property type="entry name" value="ABC_TM1"/>
    <property type="match status" value="1"/>
</dbReference>
<dbReference type="InterPro" id="IPR000515">
    <property type="entry name" value="MetI-like"/>
</dbReference>
<dbReference type="Gene3D" id="1.10.3720.10">
    <property type="entry name" value="MetI-like"/>
    <property type="match status" value="1"/>
</dbReference>
<dbReference type="GO" id="GO:0043190">
    <property type="term" value="C:ATP-binding cassette (ABC) transporter complex"/>
    <property type="evidence" value="ECO:0007669"/>
    <property type="project" value="InterPro"/>
</dbReference>
<comment type="subcellular location">
    <subcellularLocation>
        <location evidence="1">Cell inner membrane</location>
        <topology evidence="1">Multi-pass membrane protein</topology>
    </subcellularLocation>
    <subcellularLocation>
        <location evidence="9">Cell membrane</location>
        <topology evidence="9">Multi-pass membrane protein</topology>
    </subcellularLocation>
</comment>
<sequence>MAFDASVFLDALFSTAFLNGALITVSLALLSHAVGIAISIPAALYISGPPSMLRGLTKVVLGVLRGAPTLLQLLFVWNALPQFFPIFREPWFSPFLAAWIALSLNEAAYQTEINRAALGAIDPGQQSAGTALGMTRFQILRFVTLPQAIRVALPPTANEFITLLKITSLASVISLSELMSVTSRAVATTFQFTEYYAAALVYYLVMVYVLIFLQARLERRLVWNTSVSESEPSMVQKALAFARRS</sequence>
<keyword evidence="3 9" id="KW-0813">Transport</keyword>
<gene>
    <name evidence="11" type="ORF">GGR00_005132</name>
</gene>
<keyword evidence="7 9" id="KW-1133">Transmembrane helix</keyword>
<comment type="caution">
    <text evidence="11">The sequence shown here is derived from an EMBL/GenBank/DDBJ whole genome shotgun (WGS) entry which is preliminary data.</text>
</comment>
<dbReference type="RefSeq" id="WP_055975733.1">
    <property type="nucleotide sequence ID" value="NZ_BAABEG010000004.1"/>
</dbReference>
<keyword evidence="5 9" id="KW-0812">Transmembrane</keyword>
<evidence type="ECO:0000256" key="6">
    <source>
        <dbReference type="ARBA" id="ARBA00022970"/>
    </source>
</evidence>
<evidence type="ECO:0000256" key="5">
    <source>
        <dbReference type="ARBA" id="ARBA00022692"/>
    </source>
</evidence>
<keyword evidence="8 9" id="KW-0472">Membrane</keyword>
<evidence type="ECO:0000256" key="2">
    <source>
        <dbReference type="ARBA" id="ARBA00010072"/>
    </source>
</evidence>
<protein>
    <submittedName>
        <fullName evidence="11">His/Glu/Gln/Arg/opine family amino acid ABC transporter permease subunit</fullName>
    </submittedName>
</protein>
<evidence type="ECO:0000256" key="4">
    <source>
        <dbReference type="ARBA" id="ARBA00022475"/>
    </source>
</evidence>
<dbReference type="Proteomes" id="UP000536262">
    <property type="component" value="Unassembled WGS sequence"/>
</dbReference>
<evidence type="ECO:0000256" key="7">
    <source>
        <dbReference type="ARBA" id="ARBA00022989"/>
    </source>
</evidence>
<keyword evidence="6" id="KW-0029">Amino-acid transport</keyword>
<reference evidence="11 12" key="1">
    <citation type="submission" date="2020-08" db="EMBL/GenBank/DDBJ databases">
        <title>Genomic Encyclopedia of Type Strains, Phase IV (KMG-IV): sequencing the most valuable type-strain genomes for metagenomic binning, comparative biology and taxonomic classification.</title>
        <authorList>
            <person name="Goeker M."/>
        </authorList>
    </citation>
    <scope>NUCLEOTIDE SEQUENCE [LARGE SCALE GENOMIC DNA]</scope>
    <source>
        <strain evidence="11 12">DSM 7051</strain>
    </source>
</reference>
<evidence type="ECO:0000256" key="1">
    <source>
        <dbReference type="ARBA" id="ARBA00004429"/>
    </source>
</evidence>
<dbReference type="InterPro" id="IPR035906">
    <property type="entry name" value="MetI-like_sf"/>
</dbReference>
<dbReference type="EMBL" id="JACHOU010000022">
    <property type="protein sequence ID" value="MBB6357311.1"/>
    <property type="molecule type" value="Genomic_DNA"/>
</dbReference>
<evidence type="ECO:0000313" key="12">
    <source>
        <dbReference type="Proteomes" id="UP000536262"/>
    </source>
</evidence>
<dbReference type="InterPro" id="IPR010065">
    <property type="entry name" value="AA_ABC_transptr_permease_3TM"/>
</dbReference>
<feature type="transmembrane region" description="Helical" evidence="9">
    <location>
        <begin position="59"/>
        <end position="79"/>
    </location>
</feature>
<dbReference type="AlphaFoldDB" id="A0A7X0FCS1"/>
<proteinExistence type="inferred from homology"/>
<name>A0A7X0FCS1_9HYPH</name>
<keyword evidence="12" id="KW-1185">Reference proteome</keyword>
<comment type="similarity">
    <text evidence="2">Belongs to the binding-protein-dependent transport system permease family. HisMQ subfamily.</text>
</comment>
<evidence type="ECO:0000259" key="10">
    <source>
        <dbReference type="PROSITE" id="PS50928"/>
    </source>
</evidence>
<dbReference type="GO" id="GO:0022857">
    <property type="term" value="F:transmembrane transporter activity"/>
    <property type="evidence" value="ECO:0007669"/>
    <property type="project" value="InterPro"/>
</dbReference>
<feature type="domain" description="ABC transmembrane type-1" evidence="10">
    <location>
        <begin position="21"/>
        <end position="213"/>
    </location>
</feature>
<organism evidence="11 12">
    <name type="scientific">Aminobacter aganoensis</name>
    <dbReference type="NCBI Taxonomy" id="83264"/>
    <lineage>
        <taxon>Bacteria</taxon>
        <taxon>Pseudomonadati</taxon>
        <taxon>Pseudomonadota</taxon>
        <taxon>Alphaproteobacteria</taxon>
        <taxon>Hyphomicrobiales</taxon>
        <taxon>Phyllobacteriaceae</taxon>
        <taxon>Aminobacter</taxon>
    </lineage>
</organism>
<dbReference type="GO" id="GO:0006865">
    <property type="term" value="P:amino acid transport"/>
    <property type="evidence" value="ECO:0007669"/>
    <property type="project" value="UniProtKB-KW"/>
</dbReference>
<accession>A0A7X0FCS1</accession>